<name>A0A0A3XQM3_BRAJP</name>
<reference evidence="6 7" key="1">
    <citation type="submission" date="2014-09" db="EMBL/GenBank/DDBJ databases">
        <title>Draft genome of Bradyrhizobium japonicum Is-34.</title>
        <authorList>
            <person name="Tsurumaru H."/>
            <person name="Yamakawa T."/>
            <person name="Hashimoto S."/>
            <person name="Okizaki K."/>
            <person name="Kanesaki Y."/>
            <person name="Yoshikawa H."/>
            <person name="Yajima S."/>
        </authorList>
    </citation>
    <scope>NUCLEOTIDE SEQUENCE [LARGE SCALE GENOMIC DNA]</scope>
    <source>
        <strain evidence="6 7">Is-34</strain>
    </source>
</reference>
<accession>A0A0A3XQM3</accession>
<evidence type="ECO:0000313" key="6">
    <source>
        <dbReference type="EMBL" id="KGT76695.1"/>
    </source>
</evidence>
<sequence>MPAFVTFGRILFAVLFIYTGATKLFALQATADFIATKVVVPDVIEPYAKQIETATAMTTPQLLAIAVGGLEIIAGLMIALNFGARFFALLMIIYIAGSTVLFSDFWNQAAPDNAKVVVDALKNLSIIGALFMIMGYGRATRSAETAYGDV</sequence>
<dbReference type="Pfam" id="PF07681">
    <property type="entry name" value="DoxX"/>
    <property type="match status" value="1"/>
</dbReference>
<keyword evidence="4 5" id="KW-0472">Membrane</keyword>
<dbReference type="InterPro" id="IPR032808">
    <property type="entry name" value="DoxX"/>
</dbReference>
<organism evidence="6 7">
    <name type="scientific">Bradyrhizobium japonicum</name>
    <dbReference type="NCBI Taxonomy" id="375"/>
    <lineage>
        <taxon>Bacteria</taxon>
        <taxon>Pseudomonadati</taxon>
        <taxon>Pseudomonadota</taxon>
        <taxon>Alphaproteobacteria</taxon>
        <taxon>Hyphomicrobiales</taxon>
        <taxon>Nitrobacteraceae</taxon>
        <taxon>Bradyrhizobium</taxon>
    </lineage>
</organism>
<evidence type="ECO:0000256" key="3">
    <source>
        <dbReference type="ARBA" id="ARBA00022989"/>
    </source>
</evidence>
<proteinExistence type="predicted"/>
<dbReference type="RefSeq" id="WP_028157505.1">
    <property type="nucleotide sequence ID" value="NZ_JANUDC010000001.1"/>
</dbReference>
<feature type="transmembrane region" description="Helical" evidence="5">
    <location>
        <begin position="87"/>
        <end position="108"/>
    </location>
</feature>
<gene>
    <name evidence="6" type="ORF">MA20_28440</name>
</gene>
<evidence type="ECO:0000256" key="4">
    <source>
        <dbReference type="ARBA" id="ARBA00023136"/>
    </source>
</evidence>
<feature type="transmembrane region" description="Helical" evidence="5">
    <location>
        <begin position="120"/>
        <end position="137"/>
    </location>
</feature>
<evidence type="ECO:0000256" key="1">
    <source>
        <dbReference type="ARBA" id="ARBA00004141"/>
    </source>
</evidence>
<dbReference type="STRING" id="375.BKD09_RS29375"/>
<dbReference type="EMBL" id="JRPN01000020">
    <property type="protein sequence ID" value="KGT76695.1"/>
    <property type="molecule type" value="Genomic_DNA"/>
</dbReference>
<feature type="transmembrane region" description="Helical" evidence="5">
    <location>
        <begin position="62"/>
        <end position="80"/>
    </location>
</feature>
<evidence type="ECO:0000256" key="5">
    <source>
        <dbReference type="SAM" id="Phobius"/>
    </source>
</evidence>
<dbReference type="Proteomes" id="UP000030377">
    <property type="component" value="Unassembled WGS sequence"/>
</dbReference>
<keyword evidence="3 5" id="KW-1133">Transmembrane helix</keyword>
<evidence type="ECO:0000313" key="7">
    <source>
        <dbReference type="Proteomes" id="UP000030377"/>
    </source>
</evidence>
<keyword evidence="2 5" id="KW-0812">Transmembrane</keyword>
<dbReference type="AlphaFoldDB" id="A0A0A3XQM3"/>
<comment type="caution">
    <text evidence="6">The sequence shown here is derived from an EMBL/GenBank/DDBJ whole genome shotgun (WGS) entry which is preliminary data.</text>
</comment>
<evidence type="ECO:0000256" key="2">
    <source>
        <dbReference type="ARBA" id="ARBA00022692"/>
    </source>
</evidence>
<comment type="subcellular location">
    <subcellularLocation>
        <location evidence="1">Membrane</location>
        <topology evidence="1">Multi-pass membrane protein</topology>
    </subcellularLocation>
</comment>
<dbReference type="GO" id="GO:0016020">
    <property type="term" value="C:membrane"/>
    <property type="evidence" value="ECO:0007669"/>
    <property type="project" value="UniProtKB-SubCell"/>
</dbReference>
<protein>
    <submittedName>
        <fullName evidence="6">Membrane protein</fullName>
    </submittedName>
</protein>